<keyword evidence="1" id="KW-0472">Membrane</keyword>
<proteinExistence type="predicted"/>
<organism evidence="2 3">
    <name type="scientific">Staphylococcus phage 80B</name>
    <dbReference type="NCBI Taxonomy" id="3038196"/>
    <lineage>
        <taxon>Viruses</taxon>
        <taxon>Duplodnaviria</taxon>
        <taxon>Heunggongvirae</taxon>
        <taxon>Uroviricota</taxon>
        <taxon>Caudoviricetes</taxon>
        <taxon>Herelleviridae</taxon>
        <taxon>Twortvirinae</taxon>
        <taxon>Sepunavirus</taxon>
    </lineage>
</organism>
<evidence type="ECO:0000313" key="2">
    <source>
        <dbReference type="EMBL" id="WJJ57979.1"/>
    </source>
</evidence>
<keyword evidence="1" id="KW-1133">Transmembrane helix</keyword>
<feature type="transmembrane region" description="Helical" evidence="1">
    <location>
        <begin position="6"/>
        <end position="26"/>
    </location>
</feature>
<name>A0AAX3Y1T8_9CAUD</name>
<gene>
    <name evidence="2" type="ORF">80B_00007</name>
</gene>
<sequence length="54" mass="6692">MMFLFNFIVYTVLLILFILIDIRFYYKREKSKIYEINIARELKSIEKDIKDLLN</sequence>
<reference evidence="2" key="1">
    <citation type="journal article" date="2023" name="Front. Cell. Infect. Microbiol.">
        <title>Isolation and in vitro characterization of novel S. epidermidis phages for therapeutic applications.</title>
        <authorList>
            <person name="Strancar V."/>
            <person name="Marusic M."/>
            <person name="Tusar J."/>
            <person name="Pracek N."/>
            <person name="Kolenc M."/>
            <person name="Suster K."/>
            <person name="Horvat S."/>
            <person name="Janez N."/>
            <person name="Peterka M."/>
        </authorList>
    </citation>
    <scope>NUCLEOTIDE SEQUENCE</scope>
</reference>
<evidence type="ECO:0000313" key="3">
    <source>
        <dbReference type="Proteomes" id="UP001431709"/>
    </source>
</evidence>
<accession>A0AAX3Y1T8</accession>
<protein>
    <submittedName>
        <fullName evidence="2">Uncharacterized protein</fullName>
    </submittedName>
</protein>
<dbReference type="Proteomes" id="UP001431709">
    <property type="component" value="Segment"/>
</dbReference>
<dbReference type="EMBL" id="OQ448194">
    <property type="protein sequence ID" value="WJJ57979.1"/>
    <property type="molecule type" value="Genomic_DNA"/>
</dbReference>
<keyword evidence="1" id="KW-0812">Transmembrane</keyword>
<evidence type="ECO:0000256" key="1">
    <source>
        <dbReference type="SAM" id="Phobius"/>
    </source>
</evidence>